<keyword evidence="8 10" id="KW-0460">Magnesium</keyword>
<comment type="cofactor">
    <cofactor evidence="1 10">
        <name>Mg(2+)</name>
        <dbReference type="ChEBI" id="CHEBI:18420"/>
    </cofactor>
</comment>
<dbReference type="InterPro" id="IPR039657">
    <property type="entry name" value="Dimethylallyltransferase"/>
</dbReference>
<comment type="catalytic activity">
    <reaction evidence="9 10 11">
        <text>adenosine(37) in tRNA + dimethylallyl diphosphate = N(6)-dimethylallyladenosine(37) in tRNA + diphosphate</text>
        <dbReference type="Rhea" id="RHEA:26482"/>
        <dbReference type="Rhea" id="RHEA-COMP:10162"/>
        <dbReference type="Rhea" id="RHEA-COMP:10375"/>
        <dbReference type="ChEBI" id="CHEBI:33019"/>
        <dbReference type="ChEBI" id="CHEBI:57623"/>
        <dbReference type="ChEBI" id="CHEBI:74411"/>
        <dbReference type="ChEBI" id="CHEBI:74415"/>
        <dbReference type="EC" id="2.5.1.75"/>
    </reaction>
</comment>
<comment type="subunit">
    <text evidence="10">Monomer.</text>
</comment>
<dbReference type="Gene3D" id="3.40.50.300">
    <property type="entry name" value="P-loop containing nucleotide triphosphate hydrolases"/>
    <property type="match status" value="1"/>
</dbReference>
<dbReference type="EC" id="2.5.1.75" evidence="10"/>
<dbReference type="AlphaFoldDB" id="A0A1F8AS17"/>
<keyword evidence="5 10" id="KW-0819">tRNA processing</keyword>
<dbReference type="Pfam" id="PF01715">
    <property type="entry name" value="IPPT"/>
    <property type="match status" value="1"/>
</dbReference>
<dbReference type="Proteomes" id="UP000178603">
    <property type="component" value="Unassembled WGS sequence"/>
</dbReference>
<dbReference type="EMBL" id="MGGW01000013">
    <property type="protein sequence ID" value="OGM54556.1"/>
    <property type="molecule type" value="Genomic_DNA"/>
</dbReference>
<reference evidence="14 15" key="1">
    <citation type="journal article" date="2016" name="Nat. Commun.">
        <title>Thousands of microbial genomes shed light on interconnected biogeochemical processes in an aquifer system.</title>
        <authorList>
            <person name="Anantharaman K."/>
            <person name="Brown C.T."/>
            <person name="Hug L.A."/>
            <person name="Sharon I."/>
            <person name="Castelle C.J."/>
            <person name="Probst A.J."/>
            <person name="Thomas B.C."/>
            <person name="Singh A."/>
            <person name="Wilkins M.J."/>
            <person name="Karaoz U."/>
            <person name="Brodie E.L."/>
            <person name="Williams K.H."/>
            <person name="Hubbard S.S."/>
            <person name="Banfield J.F."/>
        </authorList>
    </citation>
    <scope>NUCLEOTIDE SEQUENCE [LARGE SCALE GENOMIC DNA]</scope>
</reference>
<evidence type="ECO:0000256" key="6">
    <source>
        <dbReference type="ARBA" id="ARBA00022741"/>
    </source>
</evidence>
<dbReference type="GO" id="GO:0005524">
    <property type="term" value="F:ATP binding"/>
    <property type="evidence" value="ECO:0007669"/>
    <property type="project" value="UniProtKB-UniRule"/>
</dbReference>
<keyword evidence="7 10" id="KW-0067">ATP-binding</keyword>
<evidence type="ECO:0000256" key="12">
    <source>
        <dbReference type="RuleBase" id="RU003784"/>
    </source>
</evidence>
<name>A0A1F8AS17_9BACT</name>
<keyword evidence="6 10" id="KW-0547">Nucleotide-binding</keyword>
<accession>A0A1F8AS17</accession>
<evidence type="ECO:0000256" key="13">
    <source>
        <dbReference type="RuleBase" id="RU003785"/>
    </source>
</evidence>
<dbReference type="HAMAP" id="MF_00185">
    <property type="entry name" value="IPP_trans"/>
    <property type="match status" value="1"/>
</dbReference>
<keyword evidence="4 10" id="KW-0808">Transferase</keyword>
<dbReference type="SUPFAM" id="SSF52540">
    <property type="entry name" value="P-loop containing nucleoside triphosphate hydrolases"/>
    <property type="match status" value="1"/>
</dbReference>
<evidence type="ECO:0000256" key="11">
    <source>
        <dbReference type="RuleBase" id="RU003783"/>
    </source>
</evidence>
<sequence length="319" mass="36650">MQKLLVICGPTSTGKTKLALHLAKKYNSELISADSRQVYKGMNIGTGKELPANSKFKIQSSKLPGYYEINEVRVWGYDLVPPTRSFSVAQYKKIIDKVLLTIFNRKKLPILVGGTGLYIKAIIDDISTLGVPRNTNLRKSLLNKTSDELYALLSQFDPIKSASLNVSDKKNPRRLVRAIEVASRINKLSEIKPKKINYNLLLIGLILFRQDLYSKIAKRVDRRIDQGMETEIQKLISSGVRWGNQSMSGMGYKQWEGYFSKKESLKKVIDKWKVAERSYSRKQIAWFKKDKRITWFDIANKGYPQNVESLVRKWYKETS</sequence>
<evidence type="ECO:0000256" key="10">
    <source>
        <dbReference type="HAMAP-Rule" id="MF_00185"/>
    </source>
</evidence>
<evidence type="ECO:0000313" key="15">
    <source>
        <dbReference type="Proteomes" id="UP000178603"/>
    </source>
</evidence>
<dbReference type="InterPro" id="IPR027417">
    <property type="entry name" value="P-loop_NTPase"/>
</dbReference>
<evidence type="ECO:0000256" key="2">
    <source>
        <dbReference type="ARBA" id="ARBA00003213"/>
    </source>
</evidence>
<feature type="binding site" evidence="10">
    <location>
        <begin position="11"/>
        <end position="16"/>
    </location>
    <ligand>
        <name>substrate</name>
    </ligand>
</feature>
<comment type="caution">
    <text evidence="10">Lacks conserved residue(s) required for the propagation of feature annotation.</text>
</comment>
<comment type="similarity">
    <text evidence="3 10 13">Belongs to the IPP transferase family.</text>
</comment>
<dbReference type="Gene3D" id="1.10.20.140">
    <property type="match status" value="1"/>
</dbReference>
<feature type="region of interest" description="Interaction with substrate tRNA" evidence="10">
    <location>
        <begin position="34"/>
        <end position="37"/>
    </location>
</feature>
<proteinExistence type="inferred from homology"/>
<dbReference type="PANTHER" id="PTHR11088:SF60">
    <property type="entry name" value="TRNA DIMETHYLALLYLTRANSFERASE"/>
    <property type="match status" value="1"/>
</dbReference>
<evidence type="ECO:0000256" key="7">
    <source>
        <dbReference type="ARBA" id="ARBA00022840"/>
    </source>
</evidence>
<evidence type="ECO:0000256" key="1">
    <source>
        <dbReference type="ARBA" id="ARBA00001946"/>
    </source>
</evidence>
<evidence type="ECO:0000256" key="4">
    <source>
        <dbReference type="ARBA" id="ARBA00022679"/>
    </source>
</evidence>
<protein>
    <recommendedName>
        <fullName evidence="10">tRNA dimethylallyltransferase</fullName>
        <ecNumber evidence="10">2.5.1.75</ecNumber>
    </recommendedName>
    <alternativeName>
        <fullName evidence="10">Dimethylallyl diphosphate:tRNA dimethylallyltransferase</fullName>
        <shortName evidence="10">DMAPP:tRNA dimethylallyltransferase</shortName>
        <shortName evidence="10">DMATase</shortName>
    </alternativeName>
    <alternativeName>
        <fullName evidence="10">Isopentenyl-diphosphate:tRNA isopentenyltransferase</fullName>
        <shortName evidence="10">IPP transferase</shortName>
        <shortName evidence="10">IPPT</shortName>
        <shortName evidence="10">IPTase</shortName>
    </alternativeName>
</protein>
<feature type="site" description="Interaction with substrate tRNA" evidence="10">
    <location>
        <position position="138"/>
    </location>
</feature>
<evidence type="ECO:0000256" key="3">
    <source>
        <dbReference type="ARBA" id="ARBA00005842"/>
    </source>
</evidence>
<dbReference type="GO" id="GO:0006400">
    <property type="term" value="P:tRNA modification"/>
    <property type="evidence" value="ECO:0007669"/>
    <property type="project" value="TreeGrafter"/>
</dbReference>
<dbReference type="GO" id="GO:0052381">
    <property type="term" value="F:tRNA dimethylallyltransferase activity"/>
    <property type="evidence" value="ECO:0007669"/>
    <property type="project" value="UniProtKB-UniRule"/>
</dbReference>
<evidence type="ECO:0000256" key="8">
    <source>
        <dbReference type="ARBA" id="ARBA00022842"/>
    </source>
</evidence>
<evidence type="ECO:0000256" key="5">
    <source>
        <dbReference type="ARBA" id="ARBA00022694"/>
    </source>
</evidence>
<comment type="caution">
    <text evidence="14">The sequence shown here is derived from an EMBL/GenBank/DDBJ whole genome shotgun (WGS) entry which is preliminary data.</text>
</comment>
<feature type="site" description="Interaction with substrate tRNA" evidence="10">
    <location>
        <position position="115"/>
    </location>
</feature>
<dbReference type="InterPro" id="IPR018022">
    <property type="entry name" value="IPT"/>
</dbReference>
<gene>
    <name evidence="10" type="primary">miaA</name>
    <name evidence="14" type="ORF">A3E44_06105</name>
</gene>
<organism evidence="14 15">
    <name type="scientific">Candidatus Woesebacteria bacterium RIFCSPHIGHO2_12_FULL_41_24</name>
    <dbReference type="NCBI Taxonomy" id="1802510"/>
    <lineage>
        <taxon>Bacteria</taxon>
        <taxon>Candidatus Woeseibacteriota</taxon>
    </lineage>
</organism>
<feature type="binding site" evidence="10">
    <location>
        <begin position="9"/>
        <end position="16"/>
    </location>
    <ligand>
        <name>ATP</name>
        <dbReference type="ChEBI" id="CHEBI:30616"/>
    </ligand>
</feature>
<evidence type="ECO:0000313" key="14">
    <source>
        <dbReference type="EMBL" id="OGM54556.1"/>
    </source>
</evidence>
<comment type="function">
    <text evidence="2 10 12">Catalyzes the transfer of a dimethylallyl group onto the adenine at position 37 in tRNAs that read codons beginning with uridine, leading to the formation of N6-(dimethylallyl)adenosine (i(6)A).</text>
</comment>
<evidence type="ECO:0000256" key="9">
    <source>
        <dbReference type="ARBA" id="ARBA00049563"/>
    </source>
</evidence>
<dbReference type="NCBIfam" id="TIGR00174">
    <property type="entry name" value="miaA"/>
    <property type="match status" value="1"/>
</dbReference>
<dbReference type="PANTHER" id="PTHR11088">
    <property type="entry name" value="TRNA DIMETHYLALLYLTRANSFERASE"/>
    <property type="match status" value="1"/>
</dbReference>